<organism evidence="5 6">
    <name type="scientific">Kribbella jiaozuonensis</name>
    <dbReference type="NCBI Taxonomy" id="2575441"/>
    <lineage>
        <taxon>Bacteria</taxon>
        <taxon>Bacillati</taxon>
        <taxon>Actinomycetota</taxon>
        <taxon>Actinomycetes</taxon>
        <taxon>Propionibacteriales</taxon>
        <taxon>Kribbellaceae</taxon>
        <taxon>Kribbella</taxon>
    </lineage>
</organism>
<dbReference type="InterPro" id="IPR000182">
    <property type="entry name" value="GNAT_dom"/>
</dbReference>
<dbReference type="PANTHER" id="PTHR43792">
    <property type="entry name" value="GNAT FAMILY, PUTATIVE (AFU_ORTHOLOGUE AFUA_3G00765)-RELATED-RELATED"/>
    <property type="match status" value="1"/>
</dbReference>
<evidence type="ECO:0000313" key="5">
    <source>
        <dbReference type="EMBL" id="TKK80383.1"/>
    </source>
</evidence>
<dbReference type="OrthoDB" id="5242221at2"/>
<dbReference type="SUPFAM" id="SSF55729">
    <property type="entry name" value="Acyl-CoA N-acyltransferases (Nat)"/>
    <property type="match status" value="1"/>
</dbReference>
<protein>
    <submittedName>
        <fullName evidence="5">GNAT family N-acetyltransferase</fullName>
    </submittedName>
</protein>
<evidence type="ECO:0000256" key="2">
    <source>
        <dbReference type="ARBA" id="ARBA00023315"/>
    </source>
</evidence>
<reference evidence="5 6" key="1">
    <citation type="submission" date="2019-04" db="EMBL/GenBank/DDBJ databases">
        <title>Kribbella sp. NEAU-THZ 27 nov., a novel actinomycete isolated from soil.</title>
        <authorList>
            <person name="Duan L."/>
        </authorList>
    </citation>
    <scope>NUCLEOTIDE SEQUENCE [LARGE SCALE GENOMIC DNA]</scope>
    <source>
        <strain evidence="6">NEAU-THZ27</strain>
    </source>
</reference>
<dbReference type="Gene3D" id="3.40.630.30">
    <property type="match status" value="1"/>
</dbReference>
<evidence type="ECO:0000259" key="4">
    <source>
        <dbReference type="PROSITE" id="PS51186"/>
    </source>
</evidence>
<evidence type="ECO:0000256" key="3">
    <source>
        <dbReference type="ARBA" id="ARBA00038502"/>
    </source>
</evidence>
<comment type="caution">
    <text evidence="5">The sequence shown here is derived from an EMBL/GenBank/DDBJ whole genome shotgun (WGS) entry which is preliminary data.</text>
</comment>
<dbReference type="RefSeq" id="WP_137255319.1">
    <property type="nucleotide sequence ID" value="NZ_JBHSPQ010000001.1"/>
</dbReference>
<sequence>MTEARSLTSDVQLRIATLDDAAALADAYTRSWDHLSPWEPARPESWFTVAGQRERLTSTLERYKNGHVVPWVLVEADRVIGALTLQDVVAGPFRSASLGYWLAGDVTGRGLATLAVEAVADLADTHYKLHRIEASTLKHNLASQRVLQRTGFEQIGFAPTYLYIAGTWQDCNLYQRTLNNREPGA</sequence>
<keyword evidence="6" id="KW-1185">Reference proteome</keyword>
<evidence type="ECO:0000256" key="1">
    <source>
        <dbReference type="ARBA" id="ARBA00022679"/>
    </source>
</evidence>
<accession>A0A4V5UXQ9</accession>
<keyword evidence="2" id="KW-0012">Acyltransferase</keyword>
<evidence type="ECO:0000313" key="6">
    <source>
        <dbReference type="Proteomes" id="UP000305836"/>
    </source>
</evidence>
<dbReference type="GO" id="GO:0008999">
    <property type="term" value="F:protein-N-terminal-alanine acetyltransferase activity"/>
    <property type="evidence" value="ECO:0007669"/>
    <property type="project" value="TreeGrafter"/>
</dbReference>
<comment type="similarity">
    <text evidence="3">Belongs to the acetyltransferase family. RimJ subfamily.</text>
</comment>
<keyword evidence="1 5" id="KW-0808">Transferase</keyword>
<dbReference type="GO" id="GO:0005737">
    <property type="term" value="C:cytoplasm"/>
    <property type="evidence" value="ECO:0007669"/>
    <property type="project" value="TreeGrafter"/>
</dbReference>
<dbReference type="Pfam" id="PF13302">
    <property type="entry name" value="Acetyltransf_3"/>
    <property type="match status" value="1"/>
</dbReference>
<dbReference type="AlphaFoldDB" id="A0A4V5UXQ9"/>
<gene>
    <name evidence="5" type="ORF">FDA38_18915</name>
</gene>
<dbReference type="PANTHER" id="PTHR43792:SF8">
    <property type="entry name" value="[RIBOSOMAL PROTEIN US5]-ALANINE N-ACETYLTRANSFERASE"/>
    <property type="match status" value="1"/>
</dbReference>
<name>A0A4V5UXQ9_9ACTN</name>
<dbReference type="Proteomes" id="UP000305836">
    <property type="component" value="Unassembled WGS sequence"/>
</dbReference>
<dbReference type="InterPro" id="IPR016181">
    <property type="entry name" value="Acyl_CoA_acyltransferase"/>
</dbReference>
<feature type="domain" description="N-acetyltransferase" evidence="4">
    <location>
        <begin position="11"/>
        <end position="174"/>
    </location>
</feature>
<proteinExistence type="inferred from homology"/>
<dbReference type="PROSITE" id="PS51186">
    <property type="entry name" value="GNAT"/>
    <property type="match status" value="1"/>
</dbReference>
<dbReference type="EMBL" id="SZPZ01000002">
    <property type="protein sequence ID" value="TKK80383.1"/>
    <property type="molecule type" value="Genomic_DNA"/>
</dbReference>
<dbReference type="InterPro" id="IPR051531">
    <property type="entry name" value="N-acetyltransferase"/>
</dbReference>